<sequence length="395" mass="42877">MSAGEPPAPIPGARLLFSLDPGVSYLNHGSFGAVPIGVQRAQQRLRDEIESNPLRFFAQGLSDRIIHTRRHLAAFLGADPEVSALVPNTTAAASLVLQSVKLEPADEVLLTDHAYGAVAMAARRRCRRAGATVRTVALPMGATDAELVSRVRSALRPGRTKLLIIDQIASATATTFPVREIAAAAHEHEIPVMVDAAHVPGMLLVDVASIGADFWVGNLHKWAFAPRGTALLSVAPEWRRKMEPLVVSWDQEQGFPHAVESQGTLDYTPWLTSPTGLFTLRTLGWEEVRAHNSALAGYGQRVVGEALNVPVAELPRPGDPDLAMRIVPLPAGLATTPPEAQALRQHIADKLAVETAVNAWGGRGLLRLSAQVYNRPEEYDRFAERLPQLLHDYRR</sequence>
<keyword evidence="3" id="KW-0808">Transferase</keyword>
<dbReference type="Proteomes" id="UP000598996">
    <property type="component" value="Unassembled WGS sequence"/>
</dbReference>
<dbReference type="InterPro" id="IPR015421">
    <property type="entry name" value="PyrdxlP-dep_Trfase_major"/>
</dbReference>
<dbReference type="Gene3D" id="3.40.640.10">
    <property type="entry name" value="Type I PLP-dependent aspartate aminotransferase-like (Major domain)"/>
    <property type="match status" value="1"/>
</dbReference>
<organism evidence="3 4">
    <name type="scientific">Paractinoplanes lichenicola</name>
    <dbReference type="NCBI Taxonomy" id="2802976"/>
    <lineage>
        <taxon>Bacteria</taxon>
        <taxon>Bacillati</taxon>
        <taxon>Actinomycetota</taxon>
        <taxon>Actinomycetes</taxon>
        <taxon>Micromonosporales</taxon>
        <taxon>Micromonosporaceae</taxon>
        <taxon>Paractinoplanes</taxon>
    </lineage>
</organism>
<dbReference type="InterPro" id="IPR015424">
    <property type="entry name" value="PyrdxlP-dep_Trfase"/>
</dbReference>
<accession>A0ABS1W5L9</accession>
<reference evidence="3 4" key="1">
    <citation type="submission" date="2021-01" db="EMBL/GenBank/DDBJ databases">
        <title>Actinoplanes sp. nov. LDG1-01 isolated from lichen.</title>
        <authorList>
            <person name="Saeng-In P."/>
            <person name="Phongsopitanun W."/>
            <person name="Kanchanasin P."/>
            <person name="Yuki M."/>
            <person name="Kudo T."/>
            <person name="Ohkuma M."/>
            <person name="Tanasupawat S."/>
        </authorList>
    </citation>
    <scope>NUCLEOTIDE SEQUENCE [LARGE SCALE GENOMIC DNA]</scope>
    <source>
        <strain evidence="3 4">LDG1-01</strain>
    </source>
</reference>
<dbReference type="PANTHER" id="PTHR43092:SF2">
    <property type="entry name" value="HERCYNYLCYSTEINE SULFOXIDE LYASE"/>
    <property type="match status" value="1"/>
</dbReference>
<dbReference type="GO" id="GO:0008483">
    <property type="term" value="F:transaminase activity"/>
    <property type="evidence" value="ECO:0007669"/>
    <property type="project" value="UniProtKB-KW"/>
</dbReference>
<dbReference type="Gene3D" id="3.90.1150.10">
    <property type="entry name" value="Aspartate Aminotransferase, domain 1"/>
    <property type="match status" value="1"/>
</dbReference>
<dbReference type="RefSeq" id="WP_203078584.1">
    <property type="nucleotide sequence ID" value="NZ_JAENHO010000025.1"/>
</dbReference>
<proteinExistence type="predicted"/>
<protein>
    <submittedName>
        <fullName evidence="3">Aminotransferase class V-fold PLP-dependent enzyme</fullName>
    </submittedName>
</protein>
<feature type="domain" description="Aminotransferase class V" evidence="2">
    <location>
        <begin position="61"/>
        <end position="303"/>
    </location>
</feature>
<dbReference type="InterPro" id="IPR000192">
    <property type="entry name" value="Aminotrans_V_dom"/>
</dbReference>
<dbReference type="SUPFAM" id="SSF53383">
    <property type="entry name" value="PLP-dependent transferases"/>
    <property type="match status" value="1"/>
</dbReference>
<evidence type="ECO:0000259" key="2">
    <source>
        <dbReference type="Pfam" id="PF00266"/>
    </source>
</evidence>
<keyword evidence="1" id="KW-0663">Pyridoxal phosphate</keyword>
<gene>
    <name evidence="3" type="ORF">JKJ07_47970</name>
</gene>
<dbReference type="PANTHER" id="PTHR43092">
    <property type="entry name" value="L-CYSTEINE DESULFHYDRASE"/>
    <property type="match status" value="1"/>
</dbReference>
<evidence type="ECO:0000313" key="4">
    <source>
        <dbReference type="Proteomes" id="UP000598996"/>
    </source>
</evidence>
<dbReference type="Pfam" id="PF00266">
    <property type="entry name" value="Aminotran_5"/>
    <property type="match status" value="1"/>
</dbReference>
<evidence type="ECO:0000313" key="3">
    <source>
        <dbReference type="EMBL" id="MBL7262036.1"/>
    </source>
</evidence>
<comment type="caution">
    <text evidence="3">The sequence shown here is derived from an EMBL/GenBank/DDBJ whole genome shotgun (WGS) entry which is preliminary data.</text>
</comment>
<keyword evidence="3" id="KW-0032">Aminotransferase</keyword>
<keyword evidence="4" id="KW-1185">Reference proteome</keyword>
<name>A0ABS1W5L9_9ACTN</name>
<evidence type="ECO:0000256" key="1">
    <source>
        <dbReference type="ARBA" id="ARBA00022898"/>
    </source>
</evidence>
<dbReference type="InterPro" id="IPR015422">
    <property type="entry name" value="PyrdxlP-dep_Trfase_small"/>
</dbReference>
<dbReference type="EMBL" id="JAENHO010000025">
    <property type="protein sequence ID" value="MBL7262036.1"/>
    <property type="molecule type" value="Genomic_DNA"/>
</dbReference>